<evidence type="ECO:0000256" key="3">
    <source>
        <dbReference type="ARBA" id="ARBA00022692"/>
    </source>
</evidence>
<sequence length="213" mass="23306">MCRLFIQGFFLGMALIVPIGPQNVMVMNQGIRRQYFLLAATLCFISDLLLICAGVFGGAALVGSSPWLLLAVTLAGVLFLGGYGFCALRNGWRGAVTQGDTRTTAGSSRRRVLLTILAVTWLNPHVYLDTVVILGSVAGQLAPADRGWFAGGTISASLVWFYGLALIAVRLAPWLIQPRVQRAIQWLVGIVMWCVVLQLLHQGWRMFRLLIAF</sequence>
<evidence type="ECO:0000256" key="6">
    <source>
        <dbReference type="ARBA" id="ARBA00023136"/>
    </source>
</evidence>
<feature type="transmembrane region" description="Helical" evidence="7">
    <location>
        <begin position="148"/>
        <end position="171"/>
    </location>
</feature>
<evidence type="ECO:0000313" key="8">
    <source>
        <dbReference type="EMBL" id="MBT9431108.1"/>
    </source>
</evidence>
<dbReference type="Pfam" id="PF01810">
    <property type="entry name" value="LysE"/>
    <property type="match status" value="1"/>
</dbReference>
<name>A0ABS5Y800_9GAMM</name>
<evidence type="ECO:0000256" key="4">
    <source>
        <dbReference type="ARBA" id="ARBA00022970"/>
    </source>
</evidence>
<comment type="subcellular location">
    <subcellularLocation>
        <location evidence="1">Cell membrane</location>
        <topology evidence="1">Multi-pass membrane protein</topology>
    </subcellularLocation>
</comment>
<dbReference type="EMBL" id="JAFJYC010000001">
    <property type="protein sequence ID" value="MBT9431108.1"/>
    <property type="molecule type" value="Genomic_DNA"/>
</dbReference>
<feature type="transmembrane region" description="Helical" evidence="7">
    <location>
        <begin position="112"/>
        <end position="128"/>
    </location>
</feature>
<keyword evidence="9" id="KW-1185">Reference proteome</keyword>
<dbReference type="RefSeq" id="WP_215668278.1">
    <property type="nucleotide sequence ID" value="NZ_JAFJYC010000001.1"/>
</dbReference>
<dbReference type="PANTHER" id="PTHR30086:SF20">
    <property type="entry name" value="ARGININE EXPORTER PROTEIN ARGO-RELATED"/>
    <property type="match status" value="1"/>
</dbReference>
<accession>A0ABS5Y800</accession>
<feature type="transmembrane region" description="Helical" evidence="7">
    <location>
        <begin position="183"/>
        <end position="200"/>
    </location>
</feature>
<reference evidence="8 9" key="1">
    <citation type="journal article" date="2021" name="Genome Biol. Evol.">
        <title>The evolution of interdependence in a four-way mealybug symbiosis.</title>
        <authorList>
            <person name="Garber A.I."/>
            <person name="Kupper M."/>
            <person name="Laetsch D.R."/>
            <person name="Weldon S.R."/>
            <person name="Ladinsky M.S."/>
            <person name="Bjorkman P.J."/>
            <person name="McCutcheon J.P."/>
        </authorList>
    </citation>
    <scope>NUCLEOTIDE SEQUENCE [LARGE SCALE GENOMIC DNA]</scope>
    <source>
        <strain evidence="8">SOD</strain>
    </source>
</reference>
<keyword evidence="6 7" id="KW-0472">Membrane</keyword>
<keyword evidence="4" id="KW-0813">Transport</keyword>
<comment type="caution">
    <text evidence="8">The sequence shown here is derived from an EMBL/GenBank/DDBJ whole genome shotgun (WGS) entry which is preliminary data.</text>
</comment>
<evidence type="ECO:0000256" key="2">
    <source>
        <dbReference type="ARBA" id="ARBA00022475"/>
    </source>
</evidence>
<gene>
    <name evidence="8" type="ORF">JZM24_01025</name>
</gene>
<evidence type="ECO:0000256" key="7">
    <source>
        <dbReference type="SAM" id="Phobius"/>
    </source>
</evidence>
<evidence type="ECO:0000256" key="1">
    <source>
        <dbReference type="ARBA" id="ARBA00004651"/>
    </source>
</evidence>
<proteinExistence type="predicted"/>
<evidence type="ECO:0000256" key="5">
    <source>
        <dbReference type="ARBA" id="ARBA00022989"/>
    </source>
</evidence>
<evidence type="ECO:0000313" key="9">
    <source>
        <dbReference type="Proteomes" id="UP000811282"/>
    </source>
</evidence>
<dbReference type="PANTHER" id="PTHR30086">
    <property type="entry name" value="ARGININE EXPORTER PROTEIN ARGO"/>
    <property type="match status" value="1"/>
</dbReference>
<dbReference type="InterPro" id="IPR001123">
    <property type="entry name" value="LeuE-type"/>
</dbReference>
<keyword evidence="5 7" id="KW-1133">Transmembrane helix</keyword>
<keyword evidence="4" id="KW-0029">Amino-acid transport</keyword>
<keyword evidence="2" id="KW-1003">Cell membrane</keyword>
<feature type="transmembrane region" description="Helical" evidence="7">
    <location>
        <begin position="36"/>
        <end position="61"/>
    </location>
</feature>
<feature type="transmembrane region" description="Helical" evidence="7">
    <location>
        <begin position="67"/>
        <end position="88"/>
    </location>
</feature>
<dbReference type="Proteomes" id="UP000811282">
    <property type="component" value="Unassembled WGS sequence"/>
</dbReference>
<protein>
    <submittedName>
        <fullName evidence="8">LysE family transporter</fullName>
    </submittedName>
</protein>
<keyword evidence="3 7" id="KW-0812">Transmembrane</keyword>
<organism evidence="8 9">
    <name type="scientific">Candidatus Sodalis endolongispinus</name>
    <dbReference type="NCBI Taxonomy" id="2812662"/>
    <lineage>
        <taxon>Bacteria</taxon>
        <taxon>Pseudomonadati</taxon>
        <taxon>Pseudomonadota</taxon>
        <taxon>Gammaproteobacteria</taxon>
        <taxon>Enterobacterales</taxon>
        <taxon>Bruguierivoracaceae</taxon>
        <taxon>Sodalis</taxon>
    </lineage>
</organism>
<feature type="transmembrane region" description="Helical" evidence="7">
    <location>
        <begin position="6"/>
        <end position="24"/>
    </location>
</feature>